<evidence type="ECO:0000256" key="5">
    <source>
        <dbReference type="SAM" id="MobiDB-lite"/>
    </source>
</evidence>
<feature type="region of interest" description="Disordered" evidence="5">
    <location>
        <begin position="1"/>
        <end position="26"/>
    </location>
</feature>
<dbReference type="VEuPathDB" id="FungiDB:ASPSYDRAFT_85975"/>
<dbReference type="PANTHER" id="PTHR12935">
    <property type="entry name" value="GAMMA-GLUTAMYLCYCLOTRANSFERASE"/>
    <property type="match status" value="1"/>
</dbReference>
<feature type="binding site" evidence="4">
    <location>
        <begin position="96"/>
        <end position="101"/>
    </location>
    <ligand>
        <name>substrate</name>
    </ligand>
</feature>
<dbReference type="InterPro" id="IPR017939">
    <property type="entry name" value="G-Glutamylcylcotransferase"/>
</dbReference>
<feature type="transmembrane region" description="Helical" evidence="6">
    <location>
        <begin position="312"/>
        <end position="331"/>
    </location>
</feature>
<dbReference type="GO" id="GO:0003839">
    <property type="term" value="F:gamma-glutamylcyclotransferase activity"/>
    <property type="evidence" value="ECO:0007669"/>
    <property type="project" value="UniProtKB-EC"/>
</dbReference>
<dbReference type="EMBL" id="KV878583">
    <property type="protein sequence ID" value="OJJ62282.1"/>
    <property type="molecule type" value="Genomic_DNA"/>
</dbReference>
<evidence type="ECO:0000256" key="3">
    <source>
        <dbReference type="PIRSR" id="PIRSR617939-1"/>
    </source>
</evidence>
<keyword evidence="6" id="KW-1133">Transmembrane helix</keyword>
<feature type="compositionally biased region" description="Basic and acidic residues" evidence="5">
    <location>
        <begin position="1"/>
        <end position="12"/>
    </location>
</feature>
<evidence type="ECO:0000313" key="8">
    <source>
        <dbReference type="Proteomes" id="UP000184356"/>
    </source>
</evidence>
<evidence type="ECO:0000256" key="1">
    <source>
        <dbReference type="ARBA" id="ARBA00012346"/>
    </source>
</evidence>
<keyword evidence="8" id="KW-1185">Reference proteome</keyword>
<dbReference type="PANTHER" id="PTHR12935:SF0">
    <property type="entry name" value="GAMMA-GLUTAMYLCYCLOTRANSFERASE"/>
    <property type="match status" value="1"/>
</dbReference>
<keyword evidence="6" id="KW-0812">Transmembrane</keyword>
<feature type="binding site" evidence="4">
    <location>
        <position position="276"/>
    </location>
    <ligand>
        <name>substrate</name>
    </ligand>
</feature>
<sequence length="378" mass="42056">MHKEQCESRREGEADEAAPMSISPSFTLEQLKEDLLPHSQHNVSAARDLPETTTTRQRASISAQSLDQDEYLPGKLSSAHNQGDDSPLSDQKTVLYLAYGSNLASETFLGMRGIKPLSQLSVVVPELRLTFDLPGVPYIEPCFAGTHFRRSPTGDETSDLLDASEKHSLLRGEDREQDRYKGPLIGVVYEVTLADYAKIIATEGGGTGYKDIIITCYPFPKAYSPADPIPERPDTQPVKAHTLLSPAAMKETLQHQINSATSASPISRRAQPSARYLKLITTGAAEHNLPSAYREYLAQVQPYRITSVRQRVGLVVFLFTWAPLLLLTLKLSRIFARPDGRSPEWVSRFRDFVTTGMWSSYDNVFVHVFGDGENTVER</sequence>
<dbReference type="RefSeq" id="XP_040706088.1">
    <property type="nucleotide sequence ID" value="XM_040851590.1"/>
</dbReference>
<organism evidence="7 8">
    <name type="scientific">Aspergillus sydowii CBS 593.65</name>
    <dbReference type="NCBI Taxonomy" id="1036612"/>
    <lineage>
        <taxon>Eukaryota</taxon>
        <taxon>Fungi</taxon>
        <taxon>Dikarya</taxon>
        <taxon>Ascomycota</taxon>
        <taxon>Pezizomycotina</taxon>
        <taxon>Eurotiomycetes</taxon>
        <taxon>Eurotiomycetidae</taxon>
        <taxon>Eurotiales</taxon>
        <taxon>Aspergillaceae</taxon>
        <taxon>Aspergillus</taxon>
        <taxon>Aspergillus subgen. Nidulantes</taxon>
    </lineage>
</organism>
<reference evidence="8" key="1">
    <citation type="journal article" date="2017" name="Genome Biol.">
        <title>Comparative genomics reveals high biological diversity and specific adaptations in the industrially and medically important fungal genus Aspergillus.</title>
        <authorList>
            <person name="de Vries R.P."/>
            <person name="Riley R."/>
            <person name="Wiebenga A."/>
            <person name="Aguilar-Osorio G."/>
            <person name="Amillis S."/>
            <person name="Uchima C.A."/>
            <person name="Anderluh G."/>
            <person name="Asadollahi M."/>
            <person name="Askin M."/>
            <person name="Barry K."/>
            <person name="Battaglia E."/>
            <person name="Bayram O."/>
            <person name="Benocci T."/>
            <person name="Braus-Stromeyer S.A."/>
            <person name="Caldana C."/>
            <person name="Canovas D."/>
            <person name="Cerqueira G.C."/>
            <person name="Chen F."/>
            <person name="Chen W."/>
            <person name="Choi C."/>
            <person name="Clum A."/>
            <person name="Dos Santos R.A."/>
            <person name="Damasio A.R."/>
            <person name="Diallinas G."/>
            <person name="Emri T."/>
            <person name="Fekete E."/>
            <person name="Flipphi M."/>
            <person name="Freyberg S."/>
            <person name="Gallo A."/>
            <person name="Gournas C."/>
            <person name="Habgood R."/>
            <person name="Hainaut M."/>
            <person name="Harispe M.L."/>
            <person name="Henrissat B."/>
            <person name="Hilden K.S."/>
            <person name="Hope R."/>
            <person name="Hossain A."/>
            <person name="Karabika E."/>
            <person name="Karaffa L."/>
            <person name="Karanyi Z."/>
            <person name="Krasevec N."/>
            <person name="Kuo A."/>
            <person name="Kusch H."/>
            <person name="LaButti K."/>
            <person name="Lagendijk E.L."/>
            <person name="Lapidus A."/>
            <person name="Levasseur A."/>
            <person name="Lindquist E."/>
            <person name="Lipzen A."/>
            <person name="Logrieco A.F."/>
            <person name="MacCabe A."/>
            <person name="Maekelae M.R."/>
            <person name="Malavazi I."/>
            <person name="Melin P."/>
            <person name="Meyer V."/>
            <person name="Mielnichuk N."/>
            <person name="Miskei M."/>
            <person name="Molnar A.P."/>
            <person name="Mule G."/>
            <person name="Ngan C.Y."/>
            <person name="Orejas M."/>
            <person name="Orosz E."/>
            <person name="Ouedraogo J.P."/>
            <person name="Overkamp K.M."/>
            <person name="Park H.-S."/>
            <person name="Perrone G."/>
            <person name="Piumi F."/>
            <person name="Punt P.J."/>
            <person name="Ram A.F."/>
            <person name="Ramon A."/>
            <person name="Rauscher S."/>
            <person name="Record E."/>
            <person name="Riano-Pachon D.M."/>
            <person name="Robert V."/>
            <person name="Roehrig J."/>
            <person name="Ruller R."/>
            <person name="Salamov A."/>
            <person name="Salih N.S."/>
            <person name="Samson R.A."/>
            <person name="Sandor E."/>
            <person name="Sanguinetti M."/>
            <person name="Schuetze T."/>
            <person name="Sepcic K."/>
            <person name="Shelest E."/>
            <person name="Sherlock G."/>
            <person name="Sophianopoulou V."/>
            <person name="Squina F.M."/>
            <person name="Sun H."/>
            <person name="Susca A."/>
            <person name="Todd R.B."/>
            <person name="Tsang A."/>
            <person name="Unkles S.E."/>
            <person name="van de Wiele N."/>
            <person name="van Rossen-Uffink D."/>
            <person name="Oliveira J.V."/>
            <person name="Vesth T.C."/>
            <person name="Visser J."/>
            <person name="Yu J.-H."/>
            <person name="Zhou M."/>
            <person name="Andersen M.R."/>
            <person name="Archer D.B."/>
            <person name="Baker S.E."/>
            <person name="Benoit I."/>
            <person name="Brakhage A.A."/>
            <person name="Braus G.H."/>
            <person name="Fischer R."/>
            <person name="Frisvad J.C."/>
            <person name="Goldman G.H."/>
            <person name="Houbraken J."/>
            <person name="Oakley B."/>
            <person name="Pocsi I."/>
            <person name="Scazzocchio C."/>
            <person name="Seiboth B."/>
            <person name="vanKuyk P.A."/>
            <person name="Wortman J."/>
            <person name="Dyer P.S."/>
            <person name="Grigoriev I.V."/>
        </authorList>
    </citation>
    <scope>NUCLEOTIDE SEQUENCE [LARGE SCALE GENOMIC DNA]</scope>
    <source>
        <strain evidence="8">CBS 593.65</strain>
    </source>
</reference>
<evidence type="ECO:0000313" key="7">
    <source>
        <dbReference type="EMBL" id="OJJ62282.1"/>
    </source>
</evidence>
<evidence type="ECO:0000256" key="4">
    <source>
        <dbReference type="PIRSR" id="PIRSR617939-2"/>
    </source>
</evidence>
<keyword evidence="2" id="KW-0456">Lyase</keyword>
<feature type="active site" description="Proton acceptor" evidence="3">
    <location>
        <position position="203"/>
    </location>
</feature>
<protein>
    <recommendedName>
        <fullName evidence="1">gamma-glutamylcyclotransferase</fullName>
        <ecNumber evidence="1">4.3.2.9</ecNumber>
    </recommendedName>
</protein>
<dbReference type="OrthoDB" id="2017317at2759"/>
<dbReference type="Proteomes" id="UP000184356">
    <property type="component" value="Unassembled WGS sequence"/>
</dbReference>
<gene>
    <name evidence="7" type="ORF">ASPSYDRAFT_85975</name>
</gene>
<feature type="compositionally biased region" description="Polar residues" evidence="5">
    <location>
        <begin position="51"/>
        <end position="66"/>
    </location>
</feature>
<dbReference type="Gene3D" id="3.10.490.10">
    <property type="entry name" value="Gamma-glutamyl cyclotransferase-like"/>
    <property type="match status" value="1"/>
</dbReference>
<name>A0A1L9TS85_9EURO</name>
<dbReference type="AlphaFoldDB" id="A0A1L9TS85"/>
<proteinExistence type="predicted"/>
<dbReference type="GeneID" id="63767663"/>
<accession>A0A1L9TS85</accession>
<evidence type="ECO:0000256" key="2">
    <source>
        <dbReference type="ARBA" id="ARBA00023239"/>
    </source>
</evidence>
<keyword evidence="6" id="KW-0472">Membrane</keyword>
<dbReference type="EC" id="4.3.2.9" evidence="1"/>
<dbReference type="STRING" id="1036612.A0A1L9TS85"/>
<feature type="region of interest" description="Disordered" evidence="5">
    <location>
        <begin position="44"/>
        <end position="87"/>
    </location>
</feature>
<evidence type="ECO:0000256" key="6">
    <source>
        <dbReference type="SAM" id="Phobius"/>
    </source>
</evidence>